<reference evidence="7" key="2">
    <citation type="submission" date="2025-08" db="UniProtKB">
        <authorList>
            <consortium name="Ensembl"/>
        </authorList>
    </citation>
    <scope>IDENTIFICATION</scope>
</reference>
<gene>
    <name evidence="7" type="primary">LOC114604310</name>
</gene>
<dbReference type="KEGG" id="pmua:114604310"/>
<reference evidence="7" key="3">
    <citation type="submission" date="2025-09" db="UniProtKB">
        <authorList>
            <consortium name="Ensembl"/>
        </authorList>
    </citation>
    <scope>IDENTIFICATION</scope>
</reference>
<keyword evidence="8" id="KW-1185">Reference proteome</keyword>
<keyword evidence="5 6" id="KW-0472">Membrane</keyword>
<dbReference type="Proteomes" id="UP000472272">
    <property type="component" value="Chromosome 9"/>
</dbReference>
<dbReference type="RefSeq" id="XP_028600168.1">
    <property type="nucleotide sequence ID" value="XM_028744335.1"/>
</dbReference>
<dbReference type="Pfam" id="PF04103">
    <property type="entry name" value="CD20"/>
    <property type="match status" value="1"/>
</dbReference>
<dbReference type="GeneID" id="114604310"/>
<dbReference type="Ensembl" id="ENSPMRT00000012680.1">
    <property type="protein sequence ID" value="ENSPMRP00000011876.1"/>
    <property type="gene ID" value="ENSPMRG00000007932.1"/>
</dbReference>
<proteinExistence type="inferred from homology"/>
<comment type="similarity">
    <text evidence="2">Belongs to the MS4A family.</text>
</comment>
<evidence type="ECO:0000256" key="1">
    <source>
        <dbReference type="ARBA" id="ARBA00004141"/>
    </source>
</evidence>
<dbReference type="PANTHER" id="PTHR23320">
    <property type="entry name" value="MEMBRANE-SPANNING 4-DOMAINS SUBFAMILY A MS4A -RELATED"/>
    <property type="match status" value="1"/>
</dbReference>
<feature type="transmembrane region" description="Helical" evidence="6">
    <location>
        <begin position="49"/>
        <end position="69"/>
    </location>
</feature>
<dbReference type="PANTHER" id="PTHR23320:SF170">
    <property type="entry name" value="MEMBRANE SPANNING 4-DOMAINS A12"/>
    <property type="match status" value="1"/>
</dbReference>
<feature type="transmembrane region" description="Helical" evidence="6">
    <location>
        <begin position="134"/>
        <end position="153"/>
    </location>
</feature>
<protein>
    <submittedName>
        <fullName evidence="7">Uncharacterized LOC114604310</fullName>
    </submittedName>
</protein>
<dbReference type="InterPro" id="IPR030417">
    <property type="entry name" value="MS4A"/>
</dbReference>
<evidence type="ECO:0000256" key="2">
    <source>
        <dbReference type="ARBA" id="ARBA00009565"/>
    </source>
</evidence>
<dbReference type="GO" id="GO:0016020">
    <property type="term" value="C:membrane"/>
    <property type="evidence" value="ECO:0007669"/>
    <property type="project" value="UniProtKB-SubCell"/>
</dbReference>
<evidence type="ECO:0000256" key="3">
    <source>
        <dbReference type="ARBA" id="ARBA00022692"/>
    </source>
</evidence>
<keyword evidence="4 6" id="KW-1133">Transmembrane helix</keyword>
<comment type="subcellular location">
    <subcellularLocation>
        <location evidence="1">Membrane</location>
        <topology evidence="1">Multi-pass membrane protein</topology>
    </subcellularLocation>
</comment>
<dbReference type="OMA" id="PLCACYD"/>
<evidence type="ECO:0000256" key="4">
    <source>
        <dbReference type="ARBA" id="ARBA00022989"/>
    </source>
</evidence>
<dbReference type="GeneTree" id="ENSGT00390000008183"/>
<reference evidence="7 8" key="1">
    <citation type="journal article" date="2019" name="Proc. Natl. Acad. Sci. U.S.A.">
        <title>Regulatory changes in pterin and carotenoid genes underlie balanced color polymorphisms in the wall lizard.</title>
        <authorList>
            <person name="Andrade P."/>
            <person name="Pinho C."/>
            <person name="Perez I de Lanuza G."/>
            <person name="Afonso S."/>
            <person name="Brejcha J."/>
            <person name="Rubin C.J."/>
            <person name="Wallerman O."/>
            <person name="Pereira P."/>
            <person name="Sabatino S.J."/>
            <person name="Bellati A."/>
            <person name="Pellitteri-Rosa D."/>
            <person name="Bosakova Z."/>
            <person name="Bunikis I."/>
            <person name="Carretero M.A."/>
            <person name="Feiner N."/>
            <person name="Marsik P."/>
            <person name="Pauperio F."/>
            <person name="Salvi D."/>
            <person name="Soler L."/>
            <person name="While G.M."/>
            <person name="Uller T."/>
            <person name="Font E."/>
            <person name="Andersson L."/>
            <person name="Carneiro M."/>
        </authorList>
    </citation>
    <scope>NUCLEOTIDE SEQUENCE</scope>
</reference>
<accession>A0A670IJU3</accession>
<keyword evidence="3 6" id="KW-0812">Transmembrane</keyword>
<organism evidence="7 8">
    <name type="scientific">Podarcis muralis</name>
    <name type="common">Wall lizard</name>
    <name type="synonym">Lacerta muralis</name>
    <dbReference type="NCBI Taxonomy" id="64176"/>
    <lineage>
        <taxon>Eukaryota</taxon>
        <taxon>Metazoa</taxon>
        <taxon>Chordata</taxon>
        <taxon>Craniata</taxon>
        <taxon>Vertebrata</taxon>
        <taxon>Euteleostomi</taxon>
        <taxon>Lepidosauria</taxon>
        <taxon>Squamata</taxon>
        <taxon>Bifurcata</taxon>
        <taxon>Unidentata</taxon>
        <taxon>Episquamata</taxon>
        <taxon>Laterata</taxon>
        <taxon>Lacertibaenia</taxon>
        <taxon>Lacertidae</taxon>
        <taxon>Podarcis</taxon>
    </lineage>
</organism>
<name>A0A670IJU3_PODMU</name>
<dbReference type="InterPro" id="IPR007237">
    <property type="entry name" value="CD20-like"/>
</dbReference>
<dbReference type="AlphaFoldDB" id="A0A670IJU3"/>
<sequence length="224" mass="24777">MDRYRYFIFNQKSMVLLGLLQIACATVCIIGGLIDGAFRKDSALSKSRIPIWAGVFMAIPGIMALFSSLRKNPVLVNAMIIASVFSCFVTLLVIIYTSITLEYGEKYEEFDDVSSYHHPAVAFVLGKLVEGANITLLITSLFSAFIVLIIAYLSCRSLPCCSCYDSVTGLERLESNEDQLQIAELVCIPSGQVDTIFNSPVKLSDLDMEADDDMPKPPPYIRMT</sequence>
<feature type="transmembrane region" description="Helical" evidence="6">
    <location>
        <begin position="15"/>
        <end position="37"/>
    </location>
</feature>
<evidence type="ECO:0000256" key="6">
    <source>
        <dbReference type="SAM" id="Phobius"/>
    </source>
</evidence>
<evidence type="ECO:0000313" key="7">
    <source>
        <dbReference type="Ensembl" id="ENSPMRP00000011876.1"/>
    </source>
</evidence>
<dbReference type="OrthoDB" id="9878438at2759"/>
<evidence type="ECO:0000256" key="5">
    <source>
        <dbReference type="ARBA" id="ARBA00023136"/>
    </source>
</evidence>
<feature type="transmembrane region" description="Helical" evidence="6">
    <location>
        <begin position="75"/>
        <end position="96"/>
    </location>
</feature>
<evidence type="ECO:0000313" key="8">
    <source>
        <dbReference type="Proteomes" id="UP000472272"/>
    </source>
</evidence>
<dbReference type="RefSeq" id="XP_028600169.1">
    <property type="nucleotide sequence ID" value="XM_028744336.1"/>
</dbReference>